<dbReference type="PROSITE" id="PS50082">
    <property type="entry name" value="WD_REPEATS_2"/>
    <property type="match status" value="3"/>
</dbReference>
<feature type="repeat" description="WD" evidence="7">
    <location>
        <begin position="71"/>
        <end position="106"/>
    </location>
</feature>
<dbReference type="Gene3D" id="2.130.10.10">
    <property type="entry name" value="YVTN repeat-like/Quinoprotein amine dehydrogenase"/>
    <property type="match status" value="1"/>
</dbReference>
<dbReference type="GO" id="GO:1990757">
    <property type="term" value="F:ubiquitin ligase activator activity"/>
    <property type="evidence" value="ECO:0007669"/>
    <property type="project" value="TreeGrafter"/>
</dbReference>
<dbReference type="GO" id="GO:1905786">
    <property type="term" value="P:positive regulation of anaphase-promoting complex-dependent catabolic process"/>
    <property type="evidence" value="ECO:0007669"/>
    <property type="project" value="TreeGrafter"/>
</dbReference>
<organism evidence="10">
    <name type="scientific">Lygus hesperus</name>
    <name type="common">Western plant bug</name>
    <dbReference type="NCBI Taxonomy" id="30085"/>
    <lineage>
        <taxon>Eukaryota</taxon>
        <taxon>Metazoa</taxon>
        <taxon>Ecdysozoa</taxon>
        <taxon>Arthropoda</taxon>
        <taxon>Hexapoda</taxon>
        <taxon>Insecta</taxon>
        <taxon>Pterygota</taxon>
        <taxon>Neoptera</taxon>
        <taxon>Paraneoptera</taxon>
        <taxon>Hemiptera</taxon>
        <taxon>Heteroptera</taxon>
        <taxon>Panheteroptera</taxon>
        <taxon>Cimicomorpha</taxon>
        <taxon>Miridae</taxon>
        <taxon>Mirini</taxon>
        <taxon>Lygus</taxon>
    </lineage>
</organism>
<feature type="repeat" description="WD" evidence="7">
    <location>
        <begin position="1"/>
        <end position="29"/>
    </location>
</feature>
<dbReference type="AlphaFoldDB" id="A0A0A9Z0H0"/>
<feature type="domain" description="CDC20/Fizzy WD40" evidence="9">
    <location>
        <begin position="2"/>
        <end position="233"/>
    </location>
</feature>
<dbReference type="Pfam" id="PF24807">
    <property type="entry name" value="WD40_CDC20-Fz"/>
    <property type="match status" value="1"/>
</dbReference>
<dbReference type="GO" id="GO:0005680">
    <property type="term" value="C:anaphase-promoting complex"/>
    <property type="evidence" value="ECO:0007669"/>
    <property type="project" value="TreeGrafter"/>
</dbReference>
<evidence type="ECO:0000256" key="1">
    <source>
        <dbReference type="ARBA" id="ARBA00006445"/>
    </source>
</evidence>
<dbReference type="InterPro" id="IPR001680">
    <property type="entry name" value="WD40_rpt"/>
</dbReference>
<proteinExistence type="inferred from homology"/>
<gene>
    <name evidence="10" type="primary">cdc20_3</name>
    <name evidence="11" type="synonym">cdc20_1</name>
    <name evidence="10" type="ORF">CM83_29247</name>
    <name evidence="11" type="ORF">CM83_29252</name>
</gene>
<protein>
    <submittedName>
        <fullName evidence="10">Anaphase-promoting complex subunit cdc20</fullName>
    </submittedName>
</protein>
<keyword evidence="4" id="KW-0677">Repeat</keyword>
<dbReference type="SMART" id="SM00320">
    <property type="entry name" value="WD40"/>
    <property type="match status" value="5"/>
</dbReference>
<keyword evidence="3" id="KW-0132">Cell division</keyword>
<evidence type="ECO:0000256" key="4">
    <source>
        <dbReference type="ARBA" id="ARBA00022737"/>
    </source>
</evidence>
<dbReference type="InterPro" id="IPR033010">
    <property type="entry name" value="Cdc20/Fizzy"/>
</dbReference>
<dbReference type="InterPro" id="IPR020472">
    <property type="entry name" value="WD40_PAC1"/>
</dbReference>
<evidence type="ECO:0000256" key="7">
    <source>
        <dbReference type="PROSITE-ProRule" id="PRU00221"/>
    </source>
</evidence>
<dbReference type="EMBL" id="GBHO01004851">
    <property type="protein sequence ID" value="JAG38753.1"/>
    <property type="molecule type" value="Transcribed_RNA"/>
</dbReference>
<feature type="repeat" description="WD" evidence="7">
    <location>
        <begin position="202"/>
        <end position="235"/>
    </location>
</feature>
<keyword evidence="6" id="KW-0131">Cell cycle</keyword>
<dbReference type="GO" id="GO:0031145">
    <property type="term" value="P:anaphase-promoting complex-dependent catabolic process"/>
    <property type="evidence" value="ECO:0007669"/>
    <property type="project" value="TreeGrafter"/>
</dbReference>
<dbReference type="EMBL" id="GBHO01004852">
    <property type="protein sequence ID" value="JAG38752.1"/>
    <property type="molecule type" value="Transcribed_RNA"/>
</dbReference>
<dbReference type="InterPro" id="IPR015943">
    <property type="entry name" value="WD40/YVTN_repeat-like_dom_sf"/>
</dbReference>
<evidence type="ECO:0000256" key="2">
    <source>
        <dbReference type="ARBA" id="ARBA00022574"/>
    </source>
</evidence>
<dbReference type="PRINTS" id="PR00320">
    <property type="entry name" value="GPROTEINBRPT"/>
</dbReference>
<feature type="compositionally biased region" description="Low complexity" evidence="8">
    <location>
        <begin position="260"/>
        <end position="276"/>
    </location>
</feature>
<dbReference type="InterPro" id="IPR056150">
    <property type="entry name" value="WD40_CDC20-Fz"/>
</dbReference>
<evidence type="ECO:0000313" key="11">
    <source>
        <dbReference type="EMBL" id="JAG38753.1"/>
    </source>
</evidence>
<keyword evidence="2 7" id="KW-0853">WD repeat</keyword>
<name>A0A0A9Z0H0_LYGHE</name>
<dbReference type="PANTHER" id="PTHR19918:SF8">
    <property type="entry name" value="FI02843P"/>
    <property type="match status" value="1"/>
</dbReference>
<keyword evidence="5" id="KW-0498">Mitosis</keyword>
<reference evidence="10" key="2">
    <citation type="submission" date="2014-07" db="EMBL/GenBank/DDBJ databases">
        <authorList>
            <person name="Hull J."/>
        </authorList>
    </citation>
    <scope>NUCLEOTIDE SEQUENCE</scope>
</reference>
<reference evidence="10" key="1">
    <citation type="journal article" date="2014" name="PLoS ONE">
        <title>Transcriptome-Based Identification of ABC Transporters in the Western Tarnished Plant Bug Lygus hesperus.</title>
        <authorList>
            <person name="Hull J.J."/>
            <person name="Chaney K."/>
            <person name="Geib S.M."/>
            <person name="Fabrick J.A."/>
            <person name="Brent C.S."/>
            <person name="Walsh D."/>
            <person name="Lavine L.C."/>
        </authorList>
    </citation>
    <scope>NUCLEOTIDE SEQUENCE</scope>
</reference>
<evidence type="ECO:0000313" key="10">
    <source>
        <dbReference type="EMBL" id="JAG38752.1"/>
    </source>
</evidence>
<dbReference type="SUPFAM" id="SSF50978">
    <property type="entry name" value="WD40 repeat-like"/>
    <property type="match status" value="1"/>
</dbReference>
<dbReference type="PROSITE" id="PS50294">
    <property type="entry name" value="WD_REPEATS_REGION"/>
    <property type="match status" value="2"/>
</dbReference>
<dbReference type="InterPro" id="IPR036322">
    <property type="entry name" value="WD40_repeat_dom_sf"/>
</dbReference>
<dbReference type="GO" id="GO:0010997">
    <property type="term" value="F:anaphase-promoting complex binding"/>
    <property type="evidence" value="ECO:0007669"/>
    <property type="project" value="InterPro"/>
</dbReference>
<dbReference type="PANTHER" id="PTHR19918">
    <property type="entry name" value="CELL DIVISION CYCLE 20 CDC20 FIZZY -RELATED"/>
    <property type="match status" value="1"/>
</dbReference>
<evidence type="ECO:0000256" key="6">
    <source>
        <dbReference type="ARBA" id="ARBA00023306"/>
    </source>
</evidence>
<dbReference type="InterPro" id="IPR019775">
    <property type="entry name" value="WD40_repeat_CS"/>
</dbReference>
<feature type="region of interest" description="Disordered" evidence="8">
    <location>
        <begin position="248"/>
        <end position="282"/>
    </location>
</feature>
<sequence>MDDGTHIALGTSENDVQLWNIESKKQIRTMKGHTSRVSCLAWNTHILTSGSRDTSIFHHDVRIAQHHFATLSGHELEVCNVRWNLQGTQLASGSNDNTCLVWDLKNYSQPVLRLTDSCAAVKALDWCPWQDSVLATGGGTADRHIRFYNVASNSLIRSIDTQSQVCSLLWSKTEKEILSSHGFAQNQLSIWRYPSLSKITDLNGHTSRVLYTALSPDGTTIASASGDETLRFWNVWTSLAEKQARKELQAQYDHHHRSNSHITTSSSTTKLIPSSSLQLRLR</sequence>
<evidence type="ECO:0000256" key="8">
    <source>
        <dbReference type="SAM" id="MobiDB-lite"/>
    </source>
</evidence>
<evidence type="ECO:0000256" key="3">
    <source>
        <dbReference type="ARBA" id="ARBA00022618"/>
    </source>
</evidence>
<evidence type="ECO:0000259" key="9">
    <source>
        <dbReference type="Pfam" id="PF24807"/>
    </source>
</evidence>
<accession>A0A0A9Z0H0</accession>
<dbReference type="GO" id="GO:0051301">
    <property type="term" value="P:cell division"/>
    <property type="evidence" value="ECO:0007669"/>
    <property type="project" value="UniProtKB-KW"/>
</dbReference>
<evidence type="ECO:0000256" key="5">
    <source>
        <dbReference type="ARBA" id="ARBA00022776"/>
    </source>
</evidence>
<comment type="similarity">
    <text evidence="1">Belongs to the WD repeat CDC20/Fizzy family.</text>
</comment>
<dbReference type="PROSITE" id="PS00678">
    <property type="entry name" value="WD_REPEATS_1"/>
    <property type="match status" value="2"/>
</dbReference>